<keyword evidence="16" id="KW-1185">Reference proteome</keyword>
<dbReference type="GO" id="GO:0004383">
    <property type="term" value="F:guanylate cyclase activity"/>
    <property type="evidence" value="ECO:0007669"/>
    <property type="project" value="UniProtKB-EC"/>
</dbReference>
<keyword evidence="3" id="KW-0812">Transmembrane</keyword>
<dbReference type="InterPro" id="IPR018297">
    <property type="entry name" value="A/G_cyclase_CS"/>
</dbReference>
<evidence type="ECO:0000256" key="4">
    <source>
        <dbReference type="ARBA" id="ARBA00022729"/>
    </source>
</evidence>
<gene>
    <name evidence="15" type="ORF">ONB1V03_LOCUS8392</name>
</gene>
<evidence type="ECO:0000256" key="8">
    <source>
        <dbReference type="ARBA" id="ARBA00023136"/>
    </source>
</evidence>
<keyword evidence="4" id="KW-0732">Signal</keyword>
<dbReference type="CDD" id="cd07302">
    <property type="entry name" value="CHD"/>
    <property type="match status" value="1"/>
</dbReference>
<dbReference type="PANTHER" id="PTHR11920:SF274">
    <property type="entry name" value="GUANYLATE CYCLASE"/>
    <property type="match status" value="1"/>
</dbReference>
<accession>A0A7R9QMM1</accession>
<dbReference type="InterPro" id="IPR050401">
    <property type="entry name" value="Cyclic_nucleotide_synthase"/>
</dbReference>
<keyword evidence="11 13" id="KW-0456">Lyase</keyword>
<dbReference type="Gene3D" id="6.10.250.780">
    <property type="match status" value="1"/>
</dbReference>
<reference evidence="15" key="1">
    <citation type="submission" date="2020-11" db="EMBL/GenBank/DDBJ databases">
        <authorList>
            <person name="Tran Van P."/>
        </authorList>
    </citation>
    <scope>NUCLEOTIDE SEQUENCE</scope>
</reference>
<evidence type="ECO:0000313" key="15">
    <source>
        <dbReference type="EMBL" id="CAD7651630.1"/>
    </source>
</evidence>
<dbReference type="Pfam" id="PF00211">
    <property type="entry name" value="Guanylate_cyc"/>
    <property type="match status" value="1"/>
</dbReference>
<keyword evidence="9" id="KW-0675">Receptor</keyword>
<evidence type="ECO:0000259" key="14">
    <source>
        <dbReference type="PROSITE" id="PS50125"/>
    </source>
</evidence>
<dbReference type="GO" id="GO:0004016">
    <property type="term" value="F:adenylate cyclase activity"/>
    <property type="evidence" value="ECO:0007669"/>
    <property type="project" value="TreeGrafter"/>
</dbReference>
<comment type="subcellular location">
    <subcellularLocation>
        <location evidence="1">Membrane</location>
        <topology evidence="1">Single-pass type I membrane protein</topology>
    </subcellularLocation>
</comment>
<sequence>MKAVCIINLFPNLLDVNCEPNSANSRTKSGDKDNDSEDNILLQIHANLCEDIGDRPDFQTLKPIIKQLKNKNCESGTILDNLVNKMEEYANNLEALVEERTADYLDAKSKAEDLLYQLLPKYVTSQLIKGESVAAEAFDTVTIFFSDIVGFTGLSAQSTAMEVIDFLNDLYICFDSIVGNYDVYKVETIGDSYMVASGLPMRNGDLHAREIARMSLSLREAVTSFTIRHKPDQQLKVRIGIHSGPVVAGIVGLKMPRYCLFGDTVNCASRLESTGLPLKIHVSSATKQILDKFGNDFKLELRGE</sequence>
<evidence type="ECO:0000256" key="3">
    <source>
        <dbReference type="ARBA" id="ARBA00022692"/>
    </source>
</evidence>
<evidence type="ECO:0000256" key="11">
    <source>
        <dbReference type="ARBA" id="ARBA00023239"/>
    </source>
</evidence>
<keyword evidence="12" id="KW-0141">cGMP biosynthesis</keyword>
<evidence type="ECO:0000256" key="5">
    <source>
        <dbReference type="ARBA" id="ARBA00022741"/>
    </source>
</evidence>
<comment type="similarity">
    <text evidence="13">Belongs to the adenylyl cyclase class-4/guanylyl cyclase family.</text>
</comment>
<dbReference type="SMART" id="SM00044">
    <property type="entry name" value="CYCc"/>
    <property type="match status" value="1"/>
</dbReference>
<dbReference type="InterPro" id="IPR029787">
    <property type="entry name" value="Nucleotide_cyclase"/>
</dbReference>
<protein>
    <recommendedName>
        <fullName evidence="2">guanylate cyclase</fullName>
        <ecNumber evidence="2">4.6.1.2</ecNumber>
    </recommendedName>
</protein>
<dbReference type="GO" id="GO:0035556">
    <property type="term" value="P:intracellular signal transduction"/>
    <property type="evidence" value="ECO:0007669"/>
    <property type="project" value="InterPro"/>
</dbReference>
<dbReference type="EMBL" id="OC919602">
    <property type="protein sequence ID" value="CAD7651630.1"/>
    <property type="molecule type" value="Genomic_DNA"/>
</dbReference>
<dbReference type="InterPro" id="IPR001054">
    <property type="entry name" value="A/G_cyclase"/>
</dbReference>
<dbReference type="EC" id="4.6.1.2" evidence="2"/>
<dbReference type="AlphaFoldDB" id="A0A7R9QMM1"/>
<dbReference type="PANTHER" id="PTHR11920">
    <property type="entry name" value="GUANYLYL CYCLASE"/>
    <property type="match status" value="1"/>
</dbReference>
<evidence type="ECO:0000313" key="16">
    <source>
        <dbReference type="Proteomes" id="UP000728032"/>
    </source>
</evidence>
<dbReference type="PROSITE" id="PS00452">
    <property type="entry name" value="GUANYLATE_CYCLASE_1"/>
    <property type="match status" value="1"/>
</dbReference>
<keyword evidence="5" id="KW-0547">Nucleotide-binding</keyword>
<evidence type="ECO:0000256" key="1">
    <source>
        <dbReference type="ARBA" id="ARBA00004479"/>
    </source>
</evidence>
<evidence type="ECO:0000256" key="10">
    <source>
        <dbReference type="ARBA" id="ARBA00023180"/>
    </source>
</evidence>
<name>A0A7R9QMM1_9ACAR</name>
<dbReference type="GO" id="GO:0001653">
    <property type="term" value="F:peptide receptor activity"/>
    <property type="evidence" value="ECO:0007669"/>
    <property type="project" value="TreeGrafter"/>
</dbReference>
<evidence type="ECO:0000256" key="9">
    <source>
        <dbReference type="ARBA" id="ARBA00023170"/>
    </source>
</evidence>
<dbReference type="Proteomes" id="UP000728032">
    <property type="component" value="Unassembled WGS sequence"/>
</dbReference>
<dbReference type="FunFam" id="3.30.70.1230:FF:000004">
    <property type="entry name" value="Guanylate cyclase"/>
    <property type="match status" value="1"/>
</dbReference>
<dbReference type="GO" id="GO:0005886">
    <property type="term" value="C:plasma membrane"/>
    <property type="evidence" value="ECO:0007669"/>
    <property type="project" value="TreeGrafter"/>
</dbReference>
<evidence type="ECO:0000256" key="7">
    <source>
        <dbReference type="ARBA" id="ARBA00023134"/>
    </source>
</evidence>
<organism evidence="15">
    <name type="scientific">Oppiella nova</name>
    <dbReference type="NCBI Taxonomy" id="334625"/>
    <lineage>
        <taxon>Eukaryota</taxon>
        <taxon>Metazoa</taxon>
        <taxon>Ecdysozoa</taxon>
        <taxon>Arthropoda</taxon>
        <taxon>Chelicerata</taxon>
        <taxon>Arachnida</taxon>
        <taxon>Acari</taxon>
        <taxon>Acariformes</taxon>
        <taxon>Sarcoptiformes</taxon>
        <taxon>Oribatida</taxon>
        <taxon>Brachypylina</taxon>
        <taxon>Oppioidea</taxon>
        <taxon>Oppiidae</taxon>
        <taxon>Oppiella</taxon>
    </lineage>
</organism>
<evidence type="ECO:0000256" key="6">
    <source>
        <dbReference type="ARBA" id="ARBA00022989"/>
    </source>
</evidence>
<dbReference type="Gene3D" id="3.30.70.1230">
    <property type="entry name" value="Nucleotide cyclase"/>
    <property type="match status" value="1"/>
</dbReference>
<keyword evidence="7" id="KW-0342">GTP-binding</keyword>
<evidence type="ECO:0000256" key="12">
    <source>
        <dbReference type="ARBA" id="ARBA00023293"/>
    </source>
</evidence>
<evidence type="ECO:0000256" key="2">
    <source>
        <dbReference type="ARBA" id="ARBA00012202"/>
    </source>
</evidence>
<keyword evidence="8" id="KW-0472">Membrane</keyword>
<dbReference type="SUPFAM" id="SSF55073">
    <property type="entry name" value="Nucleotide cyclase"/>
    <property type="match status" value="1"/>
</dbReference>
<keyword evidence="6" id="KW-1133">Transmembrane helix</keyword>
<keyword evidence="10" id="KW-0325">Glycoprotein</keyword>
<dbReference type="GO" id="GO:0007168">
    <property type="term" value="P:receptor guanylyl cyclase signaling pathway"/>
    <property type="evidence" value="ECO:0007669"/>
    <property type="project" value="TreeGrafter"/>
</dbReference>
<dbReference type="OrthoDB" id="6510100at2759"/>
<feature type="non-terminal residue" evidence="15">
    <location>
        <position position="1"/>
    </location>
</feature>
<dbReference type="GO" id="GO:0005525">
    <property type="term" value="F:GTP binding"/>
    <property type="evidence" value="ECO:0007669"/>
    <property type="project" value="UniProtKB-KW"/>
</dbReference>
<dbReference type="EMBL" id="CAJPVJ010004777">
    <property type="protein sequence ID" value="CAG2168908.1"/>
    <property type="molecule type" value="Genomic_DNA"/>
</dbReference>
<feature type="domain" description="Guanylate cyclase" evidence="14">
    <location>
        <begin position="142"/>
        <end position="272"/>
    </location>
</feature>
<dbReference type="PROSITE" id="PS50125">
    <property type="entry name" value="GUANYLATE_CYCLASE_2"/>
    <property type="match status" value="1"/>
</dbReference>
<proteinExistence type="inferred from homology"/>
<evidence type="ECO:0000256" key="13">
    <source>
        <dbReference type="RuleBase" id="RU000405"/>
    </source>
</evidence>